<protein>
    <submittedName>
        <fullName evidence="1">AraC family transcriptional regulator</fullName>
    </submittedName>
</protein>
<dbReference type="EMBL" id="CP042469">
    <property type="protein sequence ID" value="QOX62046.1"/>
    <property type="molecule type" value="Genomic_DNA"/>
</dbReference>
<evidence type="ECO:0000313" key="2">
    <source>
        <dbReference type="Proteomes" id="UP000594014"/>
    </source>
</evidence>
<proteinExistence type="predicted"/>
<reference evidence="1" key="1">
    <citation type="submission" date="2019-08" db="EMBL/GenBank/DDBJ databases">
        <title>Genome sequence of Clostridiales bacterium MT110.</title>
        <authorList>
            <person name="Cao J."/>
        </authorList>
    </citation>
    <scope>NUCLEOTIDE SEQUENCE</scope>
    <source>
        <strain evidence="1">MT110</strain>
    </source>
</reference>
<gene>
    <name evidence="1" type="ORF">FRZ06_01110</name>
</gene>
<keyword evidence="2" id="KW-1185">Reference proteome</keyword>
<sequence length="286" mass="32461">MEWLKRLNKAVNYMEENLTGEIELDKAAQIACCSSFHFQRMFSYIAETPLSEYIRRRKMTRAAFDLQSGEEKVIDLALKYGYVSPTAFNRAFQSVHGVAPSAARKQGVVLKAYPPICFQISIKGDEEMKYRIVKKDAFKIVGVKEHYEVNIDENFAQVPLFWQKTARSGVIPELCKLMRGDEPAGILGVSTCMNGKDFDYYIAVATDLEPTNGLESYHVPECTWAIFECIGAMPAAIQNLQKRIISEWLPTSGYEYADAPDIEAYEDGDQAAEDYRCEVWLPIVKK</sequence>
<dbReference type="Proteomes" id="UP000594014">
    <property type="component" value="Chromosome"/>
</dbReference>
<organism evidence="1 2">
    <name type="scientific">Anoxybacterium hadale</name>
    <dbReference type="NCBI Taxonomy" id="3408580"/>
    <lineage>
        <taxon>Bacteria</taxon>
        <taxon>Bacillati</taxon>
        <taxon>Bacillota</taxon>
        <taxon>Clostridia</taxon>
        <taxon>Peptostreptococcales</taxon>
        <taxon>Anaerovoracaceae</taxon>
        <taxon>Anoxybacterium</taxon>
    </lineage>
</organism>
<accession>A0ACD1A6K7</accession>
<evidence type="ECO:0000313" key="1">
    <source>
        <dbReference type="EMBL" id="QOX62046.1"/>
    </source>
</evidence>
<name>A0ACD1A6K7_9FIRM</name>